<evidence type="ECO:0000256" key="12">
    <source>
        <dbReference type="ARBA" id="ARBA00022989"/>
    </source>
</evidence>
<dbReference type="PANTHER" id="PTHR22763:SF162">
    <property type="entry name" value="TRANSMEMBRANE E3 UBIQUITIN-PROTEIN LIGASE 1"/>
    <property type="match status" value="1"/>
</dbReference>
<feature type="region of interest" description="Disordered" evidence="14">
    <location>
        <begin position="964"/>
        <end position="1062"/>
    </location>
</feature>
<evidence type="ECO:0000256" key="6">
    <source>
        <dbReference type="ARBA" id="ARBA00022692"/>
    </source>
</evidence>
<keyword evidence="8" id="KW-0732">Signal</keyword>
<feature type="transmembrane region" description="Helical" evidence="15">
    <location>
        <begin position="588"/>
        <end position="606"/>
    </location>
</feature>
<evidence type="ECO:0000256" key="2">
    <source>
        <dbReference type="ARBA" id="ARBA00004127"/>
    </source>
</evidence>
<feature type="compositionally biased region" description="Polar residues" evidence="14">
    <location>
        <begin position="1102"/>
        <end position="1113"/>
    </location>
</feature>
<accession>A0A284R3X9</accession>
<proteinExistence type="predicted"/>
<reference evidence="18" key="1">
    <citation type="journal article" date="2017" name="Nat. Ecol. Evol.">
        <title>Genome expansion and lineage-specific genetic innovations in the forest pathogenic fungi Armillaria.</title>
        <authorList>
            <person name="Sipos G."/>
            <person name="Prasanna A.N."/>
            <person name="Walter M.C."/>
            <person name="O'Connor E."/>
            <person name="Balint B."/>
            <person name="Krizsan K."/>
            <person name="Kiss B."/>
            <person name="Hess J."/>
            <person name="Varga T."/>
            <person name="Slot J."/>
            <person name="Riley R."/>
            <person name="Boka B."/>
            <person name="Rigling D."/>
            <person name="Barry K."/>
            <person name="Lee J."/>
            <person name="Mihaltcheva S."/>
            <person name="LaButti K."/>
            <person name="Lipzen A."/>
            <person name="Waldron R."/>
            <person name="Moloney N.M."/>
            <person name="Sperisen C."/>
            <person name="Kredics L."/>
            <person name="Vagvoelgyi C."/>
            <person name="Patrignani A."/>
            <person name="Fitzpatrick D."/>
            <person name="Nagy I."/>
            <person name="Doyle S."/>
            <person name="Anderson J.B."/>
            <person name="Grigoriev I.V."/>
            <person name="Gueldener U."/>
            <person name="Muensterkoetter M."/>
            <person name="Nagy L.G."/>
        </authorList>
    </citation>
    <scope>NUCLEOTIDE SEQUENCE [LARGE SCALE GENOMIC DNA]</scope>
    <source>
        <strain evidence="18">C18/9</strain>
    </source>
</reference>
<evidence type="ECO:0000256" key="10">
    <source>
        <dbReference type="ARBA" id="ARBA00022786"/>
    </source>
</evidence>
<feature type="region of interest" description="Disordered" evidence="14">
    <location>
        <begin position="1102"/>
        <end position="1159"/>
    </location>
</feature>
<keyword evidence="7" id="KW-0479">Metal-binding</keyword>
<evidence type="ECO:0000259" key="16">
    <source>
        <dbReference type="Pfam" id="PF11145"/>
    </source>
</evidence>
<dbReference type="Proteomes" id="UP000219338">
    <property type="component" value="Unassembled WGS sequence"/>
</dbReference>
<gene>
    <name evidence="17" type="ORF">ARMOST_06761</name>
</gene>
<evidence type="ECO:0000256" key="15">
    <source>
        <dbReference type="SAM" id="Phobius"/>
    </source>
</evidence>
<feature type="transmembrane region" description="Helical" evidence="15">
    <location>
        <begin position="349"/>
        <end position="368"/>
    </location>
</feature>
<sequence>MSMDDPLRDEEAGIQQQPRRRSFSSVIVLMVMLFLLTSHNGDEFLARHQYQNALQSLTYQLSNFTAWMNGTETNFTVPDREPSLTSLLHEFIPAHLPLDPLYSSYYSNVTGFIRGSAAFFNITPSFLSTASYSWKDAAESFMAKANETEVVERAGTWNWTASAKVALSVSEKKQPQTSAMSEDLVLINGRIELTDENTKDDLKFDFEGVHFIPNGSIYGFAEPSGRNIDIRLLPSLVPENRKNQTAHFVEPELASKLKKLKNMIDAGVIEHEPTPQGTDDIYFLIIDPVSISEHEMQLLEDEMQHPKGLPTVSPPKLSVSGVLISKECGIMLEIRETEGLRSRTFFRKVTTYAGSATVVYFILLFVLARQMERSRTPSGISRVSRWTFFTQSTIDSVSFAGHITFAIIAEGRPSLSLTAPAFLACTMFVYEAQFSVLIHQIQMPEDIVDSAPAPTTAAPQERPDNVPPPPVTSANPTNPATTPAAPNLSFWAFAIQHLRSDPGARLWITMFIFLTFIVRVILSPTLSLMFVALTYSSIWLPQIIRSVRRGRSSGFSKEYVIATTVCRLYLALYFLACPKNVLDVDPRSWSYYLAVFVCLQAFVVILQDELGPAFFLPAKYATVKTYDYHPTLPLPDPEAPEKSLGDCVICLDAIVIESPLSRKRKSTDEKHDDWDTRSIASKRKIPKGIDASGILNAVQAGVGSAVAKKNYSLAPCHHLFHTECLEKWLAIKPVHNALTQQFRLNCDLHSTVDMDSSSTSHVASNPKQIHGPSRRTPASSVLWAHLLRKDTLAAPPSSDIPLPPIAPTDRTGTSLRILLHDTQAHVERFSERVEKLTKGVDEAKQELGLTKTLFQREHEELTDEMYNLVNRCQTEIQKTTGRPAQAERMEEFCKGMQLRLDGLDKRIDAMQLLYQSSSQTLQSQSQALQMIQDQQGTILSALLPLLPLLQAVPLHIETARSSIKETIVQSRRSERTSEKTSDTRSSSPARLVPCEQRSPLSGRKRRRVDENTSCIPEDQQHQSLAAATRRSSTTHSSSFSKRKSTLPVLAQQPSSSALGSSSTALSSLIGMGMRTPYVNTTLEPRTPRRPLAEIAQYNDQSALRPSLTKQATSVDIRDRTSSLRGRRPSVFAPTSRPSRLPQLPISAPTPVSKSKAPDTAMTTSAVHRPSHLSESLILPHAQPTGQNIRCLPAHVSPVTSTNLSRRTTTSLQQVVRTTPHTNIFPAPPPTLRQRRSPFREGRRFIPLDDSDDSDVDAVTG</sequence>
<dbReference type="SUPFAM" id="SSF57850">
    <property type="entry name" value="RING/U-box"/>
    <property type="match status" value="1"/>
</dbReference>
<dbReference type="STRING" id="47428.A0A284R3X9"/>
<evidence type="ECO:0000256" key="9">
    <source>
        <dbReference type="ARBA" id="ARBA00022771"/>
    </source>
</evidence>
<dbReference type="GO" id="GO:0043161">
    <property type="term" value="P:proteasome-mediated ubiquitin-dependent protein catabolic process"/>
    <property type="evidence" value="ECO:0007669"/>
    <property type="project" value="TreeGrafter"/>
</dbReference>
<comment type="catalytic activity">
    <reaction evidence="1">
        <text>S-ubiquitinyl-[E2 ubiquitin-conjugating enzyme]-L-cysteine + [acceptor protein]-L-lysine = [E2 ubiquitin-conjugating enzyme]-L-cysteine + N(6)-ubiquitinyl-[acceptor protein]-L-lysine.</text>
        <dbReference type="EC" id="2.3.2.27"/>
    </reaction>
</comment>
<keyword evidence="10" id="KW-0833">Ubl conjugation pathway</keyword>
<feature type="region of interest" description="Disordered" evidence="14">
    <location>
        <begin position="450"/>
        <end position="479"/>
    </location>
</feature>
<keyword evidence="13 15" id="KW-0472">Membrane</keyword>
<dbReference type="InterPro" id="IPR013083">
    <property type="entry name" value="Znf_RING/FYVE/PHD"/>
</dbReference>
<evidence type="ECO:0000256" key="8">
    <source>
        <dbReference type="ARBA" id="ARBA00022729"/>
    </source>
</evidence>
<comment type="subcellular location">
    <subcellularLocation>
        <location evidence="2">Endomembrane system</location>
        <topology evidence="2">Multi-pass membrane protein</topology>
    </subcellularLocation>
</comment>
<evidence type="ECO:0000256" key="4">
    <source>
        <dbReference type="ARBA" id="ARBA00012483"/>
    </source>
</evidence>
<protein>
    <recommendedName>
        <fullName evidence="4">RING-type E3 ubiquitin transferase</fullName>
        <ecNumber evidence="4">2.3.2.27</ecNumber>
    </recommendedName>
</protein>
<dbReference type="OrthoDB" id="9984778at2759"/>
<dbReference type="EC" id="2.3.2.27" evidence="4"/>
<evidence type="ECO:0000256" key="14">
    <source>
        <dbReference type="SAM" id="MobiDB-lite"/>
    </source>
</evidence>
<name>A0A284R3X9_ARMOS</name>
<dbReference type="Gene3D" id="3.30.40.10">
    <property type="entry name" value="Zinc/RING finger domain, C3HC4 (zinc finger)"/>
    <property type="match status" value="1"/>
</dbReference>
<keyword evidence="18" id="KW-1185">Reference proteome</keyword>
<dbReference type="GO" id="GO:0061630">
    <property type="term" value="F:ubiquitin protein ligase activity"/>
    <property type="evidence" value="ECO:0007669"/>
    <property type="project" value="UniProtKB-EC"/>
</dbReference>
<feature type="domain" description="SWEET-like" evidence="16">
    <location>
        <begin position="507"/>
        <end position="619"/>
    </location>
</feature>
<feature type="transmembrane region" description="Helical" evidence="15">
    <location>
        <begin position="559"/>
        <end position="576"/>
    </location>
</feature>
<dbReference type="Pfam" id="PF11145">
    <property type="entry name" value="DUF2921"/>
    <property type="match status" value="1"/>
</dbReference>
<evidence type="ECO:0000256" key="13">
    <source>
        <dbReference type="ARBA" id="ARBA00023136"/>
    </source>
</evidence>
<dbReference type="GO" id="GO:0008270">
    <property type="term" value="F:zinc ion binding"/>
    <property type="evidence" value="ECO:0007669"/>
    <property type="project" value="UniProtKB-KW"/>
</dbReference>
<evidence type="ECO:0000256" key="1">
    <source>
        <dbReference type="ARBA" id="ARBA00000900"/>
    </source>
</evidence>
<dbReference type="GO" id="GO:0012505">
    <property type="term" value="C:endomembrane system"/>
    <property type="evidence" value="ECO:0007669"/>
    <property type="project" value="UniProtKB-SubCell"/>
</dbReference>
<feature type="compositionally biased region" description="Basic and acidic residues" evidence="14">
    <location>
        <begin position="971"/>
        <end position="982"/>
    </location>
</feature>
<keyword evidence="5" id="KW-0808">Transferase</keyword>
<organism evidence="17 18">
    <name type="scientific">Armillaria ostoyae</name>
    <name type="common">Armillaria root rot fungus</name>
    <dbReference type="NCBI Taxonomy" id="47428"/>
    <lineage>
        <taxon>Eukaryota</taxon>
        <taxon>Fungi</taxon>
        <taxon>Dikarya</taxon>
        <taxon>Basidiomycota</taxon>
        <taxon>Agaricomycotina</taxon>
        <taxon>Agaricomycetes</taxon>
        <taxon>Agaricomycetidae</taxon>
        <taxon>Agaricales</taxon>
        <taxon>Marasmiineae</taxon>
        <taxon>Physalacriaceae</taxon>
        <taxon>Armillaria</taxon>
    </lineage>
</organism>
<comment type="pathway">
    <text evidence="3">Protein modification; protein ubiquitination.</text>
</comment>
<keyword evidence="6 15" id="KW-0812">Transmembrane</keyword>
<keyword evidence="12 15" id="KW-1133">Transmembrane helix</keyword>
<evidence type="ECO:0000313" key="18">
    <source>
        <dbReference type="Proteomes" id="UP000219338"/>
    </source>
</evidence>
<dbReference type="AlphaFoldDB" id="A0A284R3X9"/>
<feature type="compositionally biased region" description="Basic and acidic residues" evidence="14">
    <location>
        <begin position="1237"/>
        <end position="1246"/>
    </location>
</feature>
<dbReference type="EMBL" id="FUEG01000004">
    <property type="protein sequence ID" value="SJL03407.1"/>
    <property type="molecule type" value="Genomic_DNA"/>
</dbReference>
<evidence type="ECO:0000313" key="17">
    <source>
        <dbReference type="EMBL" id="SJL03407.1"/>
    </source>
</evidence>
<evidence type="ECO:0000256" key="3">
    <source>
        <dbReference type="ARBA" id="ARBA00004906"/>
    </source>
</evidence>
<keyword evidence="11" id="KW-0862">Zinc</keyword>
<feature type="region of interest" description="Disordered" evidence="14">
    <location>
        <begin position="1220"/>
        <end position="1260"/>
    </location>
</feature>
<dbReference type="InterPro" id="IPR050731">
    <property type="entry name" value="HRD1_E3_ubiq-ligases"/>
</dbReference>
<evidence type="ECO:0000256" key="7">
    <source>
        <dbReference type="ARBA" id="ARBA00022723"/>
    </source>
</evidence>
<dbReference type="PANTHER" id="PTHR22763">
    <property type="entry name" value="RING ZINC FINGER PROTEIN"/>
    <property type="match status" value="1"/>
</dbReference>
<keyword evidence="9" id="KW-0863">Zinc-finger</keyword>
<dbReference type="InterPro" id="IPR021319">
    <property type="entry name" value="DUF2921"/>
</dbReference>
<evidence type="ECO:0000256" key="11">
    <source>
        <dbReference type="ARBA" id="ARBA00022833"/>
    </source>
</evidence>
<evidence type="ECO:0000256" key="5">
    <source>
        <dbReference type="ARBA" id="ARBA00022679"/>
    </source>
</evidence>
<feature type="compositionally biased region" description="Acidic residues" evidence="14">
    <location>
        <begin position="1248"/>
        <end position="1260"/>
    </location>
</feature>
<feature type="transmembrane region" description="Helical" evidence="15">
    <location>
        <begin position="528"/>
        <end position="547"/>
    </location>
</feature>
<feature type="compositionally biased region" description="Low complexity" evidence="14">
    <location>
        <begin position="1023"/>
        <end position="1039"/>
    </location>
</feature>